<evidence type="ECO:0000313" key="3">
    <source>
        <dbReference type="Proteomes" id="UP000310353"/>
    </source>
</evidence>
<comment type="caution">
    <text evidence="2">The sequence shown here is derived from an EMBL/GenBank/DDBJ whole genome shotgun (WGS) entry which is preliminary data.</text>
</comment>
<evidence type="ECO:0000256" key="1">
    <source>
        <dbReference type="SAM" id="Phobius"/>
    </source>
</evidence>
<feature type="transmembrane region" description="Helical" evidence="1">
    <location>
        <begin position="164"/>
        <end position="182"/>
    </location>
</feature>
<organism evidence="2 3">
    <name type="scientific">Campylobacter aviculae</name>
    <dbReference type="NCBI Taxonomy" id="2510190"/>
    <lineage>
        <taxon>Bacteria</taxon>
        <taxon>Pseudomonadati</taxon>
        <taxon>Campylobacterota</taxon>
        <taxon>Epsilonproteobacteria</taxon>
        <taxon>Campylobacterales</taxon>
        <taxon>Campylobacteraceae</taxon>
        <taxon>Campylobacter</taxon>
    </lineage>
</organism>
<sequence>MLEERFKKAREEIKIHRREMENIWEEDRAPASKSFFVQVYLFIALTFLIAIIGTYIGISLMPLYNELVQRMGMSDSIQSRIAAGFGGVFVMVTVTNLCSDLIGKKAPLNYIGLFICAFVMGLGLAPACSLIPSGIIVITEIYAILSFIFIVLSMIPEIPLKYQMIIGDILGVVIVVIVNFFLGLLNNLVVLGVGFAFLLSLLNMLLSKINNIKSKSYDTPMEAAYGVFETMWDGIFTFLPLIVQKRK</sequence>
<reference evidence="2 3" key="1">
    <citation type="submission" date="2018-05" db="EMBL/GenBank/DDBJ databases">
        <title>Novel Campyloabacter and Helicobacter Species and Strains.</title>
        <authorList>
            <person name="Mannion A.J."/>
            <person name="Shen Z."/>
            <person name="Fox J.G."/>
        </authorList>
    </citation>
    <scope>NUCLEOTIDE SEQUENCE [LARGE SCALE GENOMIC DNA]</scope>
    <source>
        <strain evidence="3">MIT17-670</strain>
    </source>
</reference>
<dbReference type="AlphaFoldDB" id="A0A4U7BJX0"/>
<accession>A0A4U7BJX0</accession>
<evidence type="ECO:0000313" key="2">
    <source>
        <dbReference type="EMBL" id="TKX30741.1"/>
    </source>
</evidence>
<keyword evidence="1" id="KW-1133">Transmembrane helix</keyword>
<feature type="transmembrane region" description="Helical" evidence="1">
    <location>
        <begin position="39"/>
        <end position="61"/>
    </location>
</feature>
<keyword evidence="3" id="KW-1185">Reference proteome</keyword>
<dbReference type="Proteomes" id="UP000310353">
    <property type="component" value="Unassembled WGS sequence"/>
</dbReference>
<dbReference type="RefSeq" id="WP_137622789.1">
    <property type="nucleotide sequence ID" value="NZ_NXMA01000014.1"/>
</dbReference>
<gene>
    <name evidence="2" type="ORF">CQA76_07545</name>
</gene>
<protein>
    <submittedName>
        <fullName evidence="2">Uncharacterized protein</fullName>
    </submittedName>
</protein>
<feature type="transmembrane region" description="Helical" evidence="1">
    <location>
        <begin position="133"/>
        <end position="152"/>
    </location>
</feature>
<feature type="transmembrane region" description="Helical" evidence="1">
    <location>
        <begin position="81"/>
        <end position="98"/>
    </location>
</feature>
<keyword evidence="1" id="KW-0472">Membrane</keyword>
<proteinExistence type="predicted"/>
<dbReference type="EMBL" id="NXMA01000014">
    <property type="protein sequence ID" value="TKX30741.1"/>
    <property type="molecule type" value="Genomic_DNA"/>
</dbReference>
<feature type="transmembrane region" description="Helical" evidence="1">
    <location>
        <begin position="110"/>
        <end position="127"/>
    </location>
</feature>
<name>A0A4U7BJX0_9BACT</name>
<feature type="transmembrane region" description="Helical" evidence="1">
    <location>
        <begin position="188"/>
        <end position="206"/>
    </location>
</feature>
<keyword evidence="1" id="KW-0812">Transmembrane</keyword>